<dbReference type="EMBL" id="CALNXJ010000010">
    <property type="protein sequence ID" value="CAH3106376.1"/>
    <property type="molecule type" value="Genomic_DNA"/>
</dbReference>
<dbReference type="SUPFAM" id="SSF50729">
    <property type="entry name" value="PH domain-like"/>
    <property type="match status" value="1"/>
</dbReference>
<dbReference type="SUPFAM" id="SSF57997">
    <property type="entry name" value="Tropomyosin"/>
    <property type="match status" value="1"/>
</dbReference>
<organism evidence="6 7">
    <name type="scientific">Pocillopora meandrina</name>
    <dbReference type="NCBI Taxonomy" id="46732"/>
    <lineage>
        <taxon>Eukaryota</taxon>
        <taxon>Metazoa</taxon>
        <taxon>Cnidaria</taxon>
        <taxon>Anthozoa</taxon>
        <taxon>Hexacorallia</taxon>
        <taxon>Scleractinia</taxon>
        <taxon>Astrocoeniina</taxon>
        <taxon>Pocilloporidae</taxon>
        <taxon>Pocillopora</taxon>
    </lineage>
</organism>
<evidence type="ECO:0000256" key="2">
    <source>
        <dbReference type="SAM" id="Coils"/>
    </source>
</evidence>
<dbReference type="PRINTS" id="PR00194">
    <property type="entry name" value="TROPOMYOSIN"/>
</dbReference>
<evidence type="ECO:0000259" key="5">
    <source>
        <dbReference type="PROSITE" id="PS50826"/>
    </source>
</evidence>
<keyword evidence="1 2" id="KW-0175">Coiled coil</keyword>
<dbReference type="CDD" id="cd17682">
    <property type="entry name" value="RUN_RUFY4_like"/>
    <property type="match status" value="1"/>
</dbReference>
<dbReference type="InterPro" id="IPR006020">
    <property type="entry name" value="PTB/PI_dom"/>
</dbReference>
<keyword evidence="7" id="KW-1185">Reference proteome</keyword>
<proteinExistence type="predicted"/>
<evidence type="ECO:0000259" key="4">
    <source>
        <dbReference type="PROSITE" id="PS50106"/>
    </source>
</evidence>
<feature type="coiled-coil region" evidence="2">
    <location>
        <begin position="451"/>
        <end position="569"/>
    </location>
</feature>
<dbReference type="PROSITE" id="PS50826">
    <property type="entry name" value="RUN"/>
    <property type="match status" value="1"/>
</dbReference>
<dbReference type="InterPro" id="IPR000533">
    <property type="entry name" value="Tropomyosin"/>
</dbReference>
<protein>
    <recommendedName>
        <fullName evidence="8">RUN domain-containing protein</fullName>
    </recommendedName>
</protein>
<dbReference type="SUPFAM" id="SSF140741">
    <property type="entry name" value="RUN domain-like"/>
    <property type="match status" value="1"/>
</dbReference>
<dbReference type="Gene3D" id="1.20.5.170">
    <property type="match status" value="1"/>
</dbReference>
<accession>A0AAU9WDF8</accession>
<dbReference type="InterPro" id="IPR036034">
    <property type="entry name" value="PDZ_sf"/>
</dbReference>
<feature type="domain" description="PDZ" evidence="4">
    <location>
        <begin position="174"/>
        <end position="244"/>
    </location>
</feature>
<name>A0AAU9WDF8_9CNID</name>
<dbReference type="PROSITE" id="PS50106">
    <property type="entry name" value="PDZ"/>
    <property type="match status" value="1"/>
</dbReference>
<reference evidence="6 7" key="1">
    <citation type="submission" date="2022-05" db="EMBL/GenBank/DDBJ databases">
        <authorList>
            <consortium name="Genoscope - CEA"/>
            <person name="William W."/>
        </authorList>
    </citation>
    <scope>NUCLEOTIDE SEQUENCE [LARGE SCALE GENOMIC DNA]</scope>
</reference>
<dbReference type="SUPFAM" id="SSF50156">
    <property type="entry name" value="PDZ domain-like"/>
    <property type="match status" value="1"/>
</dbReference>
<comment type="caution">
    <text evidence="6">The sequence shown here is derived from an EMBL/GenBank/DDBJ whole genome shotgun (WGS) entry which is preliminary data.</text>
</comment>
<dbReference type="Gene3D" id="1.20.58.900">
    <property type="match status" value="1"/>
</dbReference>
<gene>
    <name evidence="6" type="ORF">PMEA_00001496</name>
</gene>
<dbReference type="Gene3D" id="2.30.29.30">
    <property type="entry name" value="Pleckstrin-homology domain (PH domain)/Phosphotyrosine-binding domain (PTB)"/>
    <property type="match status" value="1"/>
</dbReference>
<dbReference type="Pfam" id="PF00261">
    <property type="entry name" value="Tropomyosin"/>
    <property type="match status" value="1"/>
</dbReference>
<evidence type="ECO:0008006" key="8">
    <source>
        <dbReference type="Google" id="ProtNLM"/>
    </source>
</evidence>
<dbReference type="InterPro" id="IPR037213">
    <property type="entry name" value="Run_dom_sf"/>
</dbReference>
<feature type="coiled-coil region" evidence="2">
    <location>
        <begin position="640"/>
        <end position="667"/>
    </location>
</feature>
<dbReference type="AlphaFoldDB" id="A0AAU9WDF8"/>
<evidence type="ECO:0000259" key="3">
    <source>
        <dbReference type="PROSITE" id="PS01179"/>
    </source>
</evidence>
<dbReference type="SMART" id="SM00228">
    <property type="entry name" value="PDZ"/>
    <property type="match status" value="1"/>
</dbReference>
<dbReference type="InterPro" id="IPR004012">
    <property type="entry name" value="Run_dom"/>
</dbReference>
<evidence type="ECO:0000313" key="7">
    <source>
        <dbReference type="Proteomes" id="UP001159428"/>
    </source>
</evidence>
<feature type="domain" description="PID" evidence="3">
    <location>
        <begin position="311"/>
        <end position="424"/>
    </location>
</feature>
<dbReference type="PANTHER" id="PTHR46753">
    <property type="entry name" value="FYVE AND COILED-COIL DOMAIN-CONTAINING PROTEIN 1"/>
    <property type="match status" value="1"/>
</dbReference>
<dbReference type="Gene3D" id="2.30.42.10">
    <property type="match status" value="1"/>
</dbReference>
<dbReference type="InterPro" id="IPR011993">
    <property type="entry name" value="PH-like_dom_sf"/>
</dbReference>
<dbReference type="PROSITE" id="PS01179">
    <property type="entry name" value="PID"/>
    <property type="match status" value="1"/>
</dbReference>
<evidence type="ECO:0000313" key="6">
    <source>
        <dbReference type="EMBL" id="CAH3106376.1"/>
    </source>
</evidence>
<dbReference type="Proteomes" id="UP001159428">
    <property type="component" value="Unassembled WGS sequence"/>
</dbReference>
<dbReference type="PANTHER" id="PTHR46753:SF3">
    <property type="entry name" value="PDZ DOMAIN-CONTAINING PROTEIN"/>
    <property type="match status" value="1"/>
</dbReference>
<dbReference type="Pfam" id="PF02759">
    <property type="entry name" value="RUN"/>
    <property type="match status" value="1"/>
</dbReference>
<sequence>MTALQAEIRLNSLKTVVFRLESSINKPVEDENVLLAPLCDGIEAIFRFGLKSSVFGLKKWDYWCWIEALIDYLPNDRQKLAYIHAVTFVKSCKKINSYQGYGRQFIRLTLMKRLLPYTVQSLANSPILKYWYRNSAVVRDKVMREMFLEILKEVNEHVFTLDFKNCSFLDETWLIPVLRHVEIVPCKQLGLIVRAVNGRVIVAQVRKNSAAEDAGIAYGDTLDELVGIVLRKTTAGKVVDLLKRNTGRPISCTLVKGKLHTGQLFPPSAERMTVITADPYEEKDSDFGKAPQQLAGFEETPVHASDTIAIYTATYYGKLAVGEDGGVAVIEDSILDILKQNNKPRPVFLNLTETNIVVTDQATSKVLGTHSFTETSSCGRRTDRKEMIAFVSGETTCNMAKNFYCYVFEMTTERIAKVVLYSIGMLLFKSEKSTKEKGLDLTIKHSKPHKMEEFKAKTSRYRHEIDQAEEREKAAIKKLVFANHEADEKEKERDALKRRKHLLEQKLDAVEDRIFDKEKFYREELARKEREDRQRKILDELEEEDERKFEKLEAEIRRYENAADYSEHKCAECRRRLQTVTRETERFKMRLRAAVGKGRELEEQNKFVGRHLRKLEISEEKRGDREEAFENKIRELWQLRRDEEMRYEAAERKIGRLEVEKSVLKEKLYEETQKLDDVKSMMNETMNGLGRF</sequence>
<evidence type="ECO:0000256" key="1">
    <source>
        <dbReference type="ARBA" id="ARBA00023054"/>
    </source>
</evidence>
<feature type="domain" description="RUN" evidence="5">
    <location>
        <begin position="29"/>
        <end position="166"/>
    </location>
</feature>
<dbReference type="InterPro" id="IPR001478">
    <property type="entry name" value="PDZ"/>
</dbReference>